<evidence type="ECO:0000313" key="2">
    <source>
        <dbReference type="EMBL" id="KAF2856694.1"/>
    </source>
</evidence>
<accession>A0A6A7BN00</accession>
<feature type="compositionally biased region" description="Polar residues" evidence="1">
    <location>
        <begin position="57"/>
        <end position="67"/>
    </location>
</feature>
<keyword evidence="3" id="KW-1185">Reference proteome</keyword>
<feature type="region of interest" description="Disordered" evidence="1">
    <location>
        <begin position="44"/>
        <end position="67"/>
    </location>
</feature>
<dbReference type="Gene3D" id="3.40.50.880">
    <property type="match status" value="1"/>
</dbReference>
<dbReference type="EMBL" id="MU006288">
    <property type="protein sequence ID" value="KAF2856694.1"/>
    <property type="molecule type" value="Genomic_DNA"/>
</dbReference>
<proteinExistence type="predicted"/>
<name>A0A6A7BN00_9PLEO</name>
<reference evidence="2" key="1">
    <citation type="submission" date="2020-01" db="EMBL/GenBank/DDBJ databases">
        <authorList>
            <consortium name="DOE Joint Genome Institute"/>
            <person name="Haridas S."/>
            <person name="Albert R."/>
            <person name="Binder M."/>
            <person name="Bloem J."/>
            <person name="Labutti K."/>
            <person name="Salamov A."/>
            <person name="Andreopoulos B."/>
            <person name="Baker S.E."/>
            <person name="Barry K."/>
            <person name="Bills G."/>
            <person name="Bluhm B.H."/>
            <person name="Cannon C."/>
            <person name="Castanera R."/>
            <person name="Culley D.E."/>
            <person name="Daum C."/>
            <person name="Ezra D."/>
            <person name="Gonzalez J.B."/>
            <person name="Henrissat B."/>
            <person name="Kuo A."/>
            <person name="Liang C."/>
            <person name="Lipzen A."/>
            <person name="Lutzoni F."/>
            <person name="Magnuson J."/>
            <person name="Mondo S."/>
            <person name="Nolan M."/>
            <person name="Ohm R."/>
            <person name="Pangilinan J."/>
            <person name="Park H.-J."/>
            <person name="Ramirez L."/>
            <person name="Alfaro M."/>
            <person name="Sun H."/>
            <person name="Tritt A."/>
            <person name="Yoshinaga Y."/>
            <person name="Zwiers L.-H."/>
            <person name="Turgeon B.G."/>
            <person name="Goodwin S.B."/>
            <person name="Spatafora J.W."/>
            <person name="Crous P.W."/>
            <person name="Grigoriev I.V."/>
        </authorList>
    </citation>
    <scope>NUCLEOTIDE SEQUENCE</scope>
    <source>
        <strain evidence="2">IPT5</strain>
    </source>
</reference>
<dbReference type="Proteomes" id="UP000799423">
    <property type="component" value="Unassembled WGS sequence"/>
</dbReference>
<evidence type="ECO:0000256" key="1">
    <source>
        <dbReference type="SAM" id="MobiDB-lite"/>
    </source>
</evidence>
<sequence length="67" mass="7300">MSAIADSTDRVEQVKVLFALFPGYNTLDVAGPLEVLSRSLQDPKDKCKHGRSPSCLHDTTSPQLVLC</sequence>
<dbReference type="AlphaFoldDB" id="A0A6A7BN00"/>
<dbReference type="InterPro" id="IPR029062">
    <property type="entry name" value="Class_I_gatase-like"/>
</dbReference>
<protein>
    <submittedName>
        <fullName evidence="2">Uncharacterized protein</fullName>
    </submittedName>
</protein>
<organism evidence="2 3">
    <name type="scientific">Plenodomus tracheiphilus IPT5</name>
    <dbReference type="NCBI Taxonomy" id="1408161"/>
    <lineage>
        <taxon>Eukaryota</taxon>
        <taxon>Fungi</taxon>
        <taxon>Dikarya</taxon>
        <taxon>Ascomycota</taxon>
        <taxon>Pezizomycotina</taxon>
        <taxon>Dothideomycetes</taxon>
        <taxon>Pleosporomycetidae</taxon>
        <taxon>Pleosporales</taxon>
        <taxon>Pleosporineae</taxon>
        <taxon>Leptosphaeriaceae</taxon>
        <taxon>Plenodomus</taxon>
    </lineage>
</organism>
<gene>
    <name evidence="2" type="ORF">T440DRAFT_462942</name>
</gene>
<dbReference type="OrthoDB" id="543156at2759"/>
<evidence type="ECO:0000313" key="3">
    <source>
        <dbReference type="Proteomes" id="UP000799423"/>
    </source>
</evidence>